<protein>
    <submittedName>
        <fullName evidence="3">Uncharacterized protein</fullName>
    </submittedName>
</protein>
<reference evidence="3 4" key="1">
    <citation type="journal article" date="2021" name="BMC Genomics">
        <title>Datura genome reveals duplications of psychoactive alkaloid biosynthetic genes and high mutation rate following tissue culture.</title>
        <authorList>
            <person name="Rajewski A."/>
            <person name="Carter-House D."/>
            <person name="Stajich J."/>
            <person name="Litt A."/>
        </authorList>
    </citation>
    <scope>NUCLEOTIDE SEQUENCE [LARGE SCALE GENOMIC DNA]</scope>
    <source>
        <strain evidence="3">AR-01</strain>
    </source>
</reference>
<evidence type="ECO:0000313" key="3">
    <source>
        <dbReference type="EMBL" id="MCD7446954.1"/>
    </source>
</evidence>
<dbReference type="Proteomes" id="UP000823775">
    <property type="component" value="Unassembled WGS sequence"/>
</dbReference>
<evidence type="ECO:0000256" key="2">
    <source>
        <dbReference type="ARBA" id="ARBA00023306"/>
    </source>
</evidence>
<name>A0ABS8RK22_DATST</name>
<evidence type="ECO:0000256" key="1">
    <source>
        <dbReference type="ARBA" id="ARBA00022618"/>
    </source>
</evidence>
<dbReference type="InterPro" id="IPR043198">
    <property type="entry name" value="Cyclin/Ssn8"/>
</dbReference>
<gene>
    <name evidence="3" type="ORF">HAX54_020732</name>
</gene>
<dbReference type="Gene3D" id="1.10.472.10">
    <property type="entry name" value="Cyclin-like"/>
    <property type="match status" value="1"/>
</dbReference>
<sequence>MRNLPPLTLVTSDDEPPLLPALSSPFGLASGLGGIFSEIVGCQTERSVIRKNAYLLVSSTNFWAGNSGVSFLGNSVSSSIVDMKILGFFQLGCCFRSWLRSSLWLQFKPYQIAAGAAYLASKFLNMDFSSHHSVWKEFQTSPSVLRDVAQQLMELF</sequence>
<dbReference type="PANTHER" id="PTHR10026">
    <property type="entry name" value="CYCLIN"/>
    <property type="match status" value="1"/>
</dbReference>
<keyword evidence="2" id="KW-0131">Cell cycle</keyword>
<evidence type="ECO:0000313" key="4">
    <source>
        <dbReference type="Proteomes" id="UP000823775"/>
    </source>
</evidence>
<comment type="caution">
    <text evidence="3">The sequence shown here is derived from an EMBL/GenBank/DDBJ whole genome shotgun (WGS) entry which is preliminary data.</text>
</comment>
<organism evidence="3 4">
    <name type="scientific">Datura stramonium</name>
    <name type="common">Jimsonweed</name>
    <name type="synonym">Common thornapple</name>
    <dbReference type="NCBI Taxonomy" id="4076"/>
    <lineage>
        <taxon>Eukaryota</taxon>
        <taxon>Viridiplantae</taxon>
        <taxon>Streptophyta</taxon>
        <taxon>Embryophyta</taxon>
        <taxon>Tracheophyta</taxon>
        <taxon>Spermatophyta</taxon>
        <taxon>Magnoliopsida</taxon>
        <taxon>eudicotyledons</taxon>
        <taxon>Gunneridae</taxon>
        <taxon>Pentapetalae</taxon>
        <taxon>asterids</taxon>
        <taxon>lamiids</taxon>
        <taxon>Solanales</taxon>
        <taxon>Solanaceae</taxon>
        <taxon>Solanoideae</taxon>
        <taxon>Datureae</taxon>
        <taxon>Datura</taxon>
    </lineage>
</organism>
<proteinExistence type="predicted"/>
<dbReference type="InterPro" id="IPR036915">
    <property type="entry name" value="Cyclin-like_sf"/>
</dbReference>
<keyword evidence="4" id="KW-1185">Reference proteome</keyword>
<dbReference type="EMBL" id="JACEIK010000025">
    <property type="protein sequence ID" value="MCD7446954.1"/>
    <property type="molecule type" value="Genomic_DNA"/>
</dbReference>
<dbReference type="SUPFAM" id="SSF47954">
    <property type="entry name" value="Cyclin-like"/>
    <property type="match status" value="1"/>
</dbReference>
<accession>A0ABS8RK22</accession>
<keyword evidence="1" id="KW-0132">Cell division</keyword>